<evidence type="ECO:0000256" key="3">
    <source>
        <dbReference type="ARBA" id="ARBA00022729"/>
    </source>
</evidence>
<sequence>MIKLRKNMMVLLALVFSFSILLGGCQKNQEKVQENSNVASENTKDESKKVLTLCTAKELTNLTTLTMNKENNMACGLIYETLVAYENGEIVPKLAESFEYKDDGKTLVFKLKDGVKFSDGEDFNADAVKKILDFDKSNPNFAGIRAVAEIKSTEVIDDNTIAVHYENPSKFYINGFCFQNVLGMPSPKSFTEGNFETFNENIGTGPYVYEEFKSGEYTKFVRNENYHGEKPYYDEVIVKYIPDASSRLQALNKGEIDLIYGADLINYDDFKKGSEIKDVTGEVNKNRTLTKNLILNPSKKELEDLKVRQAINYAINKKDIVDSLTYSYEDVAETLFPKDVAYCDANYPTNYSYAPEKANSLLDEAGWKLNKDTGIREKDGSPLKLQYVYWSDLVLAKETALAIKTQLKEVGIDVDLVEKDQMSWWTDGIKGEFHLTTWNTEGSYTEPHKFLQESITEMDPHLMPLKALSDSNVYIDAIKKASTSTNEGEIKDNIQKAIVYSNENAMDLPLSYSKEMILYRNDKIGGYDFTSTPQFFNIYSVKAKTSK</sequence>
<dbReference type="InterPro" id="IPR039424">
    <property type="entry name" value="SBP_5"/>
</dbReference>
<feature type="domain" description="Solute-binding protein family 5" evidence="4">
    <location>
        <begin position="89"/>
        <end position="452"/>
    </location>
</feature>
<dbReference type="InterPro" id="IPR023765">
    <property type="entry name" value="SBP_5_CS"/>
</dbReference>
<organism evidence="5 6">
    <name type="scientific">Anaerococcus porci</name>
    <dbReference type="NCBI Taxonomy" id="2652269"/>
    <lineage>
        <taxon>Bacteria</taxon>
        <taxon>Bacillati</taxon>
        <taxon>Bacillota</taxon>
        <taxon>Tissierellia</taxon>
        <taxon>Tissierellales</taxon>
        <taxon>Peptoniphilaceae</taxon>
        <taxon>Anaerococcus</taxon>
    </lineage>
</organism>
<dbReference type="GO" id="GO:0030288">
    <property type="term" value="C:outer membrane-bounded periplasmic space"/>
    <property type="evidence" value="ECO:0007669"/>
    <property type="project" value="TreeGrafter"/>
</dbReference>
<dbReference type="PIRSF" id="PIRSF002741">
    <property type="entry name" value="MppA"/>
    <property type="match status" value="1"/>
</dbReference>
<dbReference type="GO" id="GO:0015833">
    <property type="term" value="P:peptide transport"/>
    <property type="evidence" value="ECO:0007669"/>
    <property type="project" value="TreeGrafter"/>
</dbReference>
<dbReference type="InterPro" id="IPR030678">
    <property type="entry name" value="Peptide/Ni-bd"/>
</dbReference>
<dbReference type="InterPro" id="IPR000914">
    <property type="entry name" value="SBP_5_dom"/>
</dbReference>
<evidence type="ECO:0000256" key="1">
    <source>
        <dbReference type="ARBA" id="ARBA00004193"/>
    </source>
</evidence>
<gene>
    <name evidence="5" type="ORF">FYJ26_01495</name>
</gene>
<keyword evidence="3" id="KW-0732">Signal</keyword>
<keyword evidence="6" id="KW-1185">Reference proteome</keyword>
<name>A0A6N7VE18_9FIRM</name>
<dbReference type="AlphaFoldDB" id="A0A6N7VE18"/>
<comment type="caution">
    <text evidence="5">The sequence shown here is derived from an EMBL/GenBank/DDBJ whole genome shotgun (WGS) entry which is preliminary data.</text>
</comment>
<dbReference type="PANTHER" id="PTHR30290">
    <property type="entry name" value="PERIPLASMIC BINDING COMPONENT OF ABC TRANSPORTER"/>
    <property type="match status" value="1"/>
</dbReference>
<dbReference type="Proteomes" id="UP000441925">
    <property type="component" value="Unassembled WGS sequence"/>
</dbReference>
<accession>A0A6N7VE18</accession>
<dbReference type="PROSITE" id="PS51257">
    <property type="entry name" value="PROKAR_LIPOPROTEIN"/>
    <property type="match status" value="1"/>
</dbReference>
<evidence type="ECO:0000313" key="5">
    <source>
        <dbReference type="EMBL" id="MSS77111.1"/>
    </source>
</evidence>
<dbReference type="Gene3D" id="3.40.190.10">
    <property type="entry name" value="Periplasmic binding protein-like II"/>
    <property type="match status" value="1"/>
</dbReference>
<dbReference type="GO" id="GO:1904680">
    <property type="term" value="F:peptide transmembrane transporter activity"/>
    <property type="evidence" value="ECO:0007669"/>
    <property type="project" value="TreeGrafter"/>
</dbReference>
<evidence type="ECO:0000259" key="4">
    <source>
        <dbReference type="Pfam" id="PF00496"/>
    </source>
</evidence>
<dbReference type="Pfam" id="PF00496">
    <property type="entry name" value="SBP_bac_5"/>
    <property type="match status" value="1"/>
</dbReference>
<evidence type="ECO:0000313" key="6">
    <source>
        <dbReference type="Proteomes" id="UP000441925"/>
    </source>
</evidence>
<dbReference type="Gene3D" id="3.10.105.10">
    <property type="entry name" value="Dipeptide-binding Protein, Domain 3"/>
    <property type="match status" value="1"/>
</dbReference>
<comment type="subcellular location">
    <subcellularLocation>
        <location evidence="1">Cell membrane</location>
        <topology evidence="1">Lipid-anchor</topology>
    </subcellularLocation>
</comment>
<dbReference type="PROSITE" id="PS01040">
    <property type="entry name" value="SBP_BACTERIAL_5"/>
    <property type="match status" value="1"/>
</dbReference>
<dbReference type="SUPFAM" id="SSF53850">
    <property type="entry name" value="Periplasmic binding protein-like II"/>
    <property type="match status" value="1"/>
</dbReference>
<dbReference type="GO" id="GO:0043190">
    <property type="term" value="C:ATP-binding cassette (ABC) transporter complex"/>
    <property type="evidence" value="ECO:0007669"/>
    <property type="project" value="InterPro"/>
</dbReference>
<dbReference type="PANTHER" id="PTHR30290:SF37">
    <property type="entry name" value="NICKEL-BINDING PERIPLASMIC PROTEIN"/>
    <property type="match status" value="1"/>
</dbReference>
<evidence type="ECO:0000256" key="2">
    <source>
        <dbReference type="ARBA" id="ARBA00005695"/>
    </source>
</evidence>
<comment type="similarity">
    <text evidence="2">Belongs to the bacterial solute-binding protein 5 family.</text>
</comment>
<dbReference type="RefSeq" id="WP_154538958.1">
    <property type="nucleotide sequence ID" value="NZ_VULQ01000001.1"/>
</dbReference>
<proteinExistence type="inferred from homology"/>
<protein>
    <submittedName>
        <fullName evidence="5">Nickel ABC transporter substrate-binding protein</fullName>
    </submittedName>
</protein>
<reference evidence="5 6" key="1">
    <citation type="submission" date="2019-08" db="EMBL/GenBank/DDBJ databases">
        <title>In-depth cultivation of the pig gut microbiome towards novel bacterial diversity and tailored functional studies.</title>
        <authorList>
            <person name="Wylensek D."/>
            <person name="Hitch T.C.A."/>
            <person name="Clavel T."/>
        </authorList>
    </citation>
    <scope>NUCLEOTIDE SEQUENCE [LARGE SCALE GENOMIC DNA]</scope>
    <source>
        <strain evidence="5 6">WCA-380-WT-2B</strain>
    </source>
</reference>
<dbReference type="EMBL" id="VULQ01000001">
    <property type="protein sequence ID" value="MSS77111.1"/>
    <property type="molecule type" value="Genomic_DNA"/>
</dbReference>